<comment type="catalytic activity">
    <reaction evidence="7 8">
        <text>N-acetyl-D-glucosamine 6-phosphate + H2O = D-glucosamine 6-phosphate + acetate</text>
        <dbReference type="Rhea" id="RHEA:22936"/>
        <dbReference type="ChEBI" id="CHEBI:15377"/>
        <dbReference type="ChEBI" id="CHEBI:30089"/>
        <dbReference type="ChEBI" id="CHEBI:57513"/>
        <dbReference type="ChEBI" id="CHEBI:58725"/>
        <dbReference type="EC" id="3.5.1.25"/>
    </reaction>
</comment>
<comment type="caution">
    <text evidence="13">The sequence shown here is derived from an EMBL/GenBank/DDBJ whole genome shotgun (WGS) entry which is preliminary data.</text>
</comment>
<comment type="similarity">
    <text evidence="1 8">Belongs to the metallo-dependent hydrolases superfamily. NagA family.</text>
</comment>
<feature type="binding site" evidence="10">
    <location>
        <position position="282"/>
    </location>
    <ligand>
        <name>substrate</name>
    </ligand>
</feature>
<keyword evidence="6 8" id="KW-0119">Carbohydrate metabolism</keyword>
<feature type="binding site" evidence="10">
    <location>
        <begin position="338"/>
        <end position="340"/>
    </location>
    <ligand>
        <name>substrate</name>
    </ligand>
</feature>
<dbReference type="InterPro" id="IPR003764">
    <property type="entry name" value="GlcNAc_6-P_deAcase"/>
</dbReference>
<evidence type="ECO:0000256" key="2">
    <source>
        <dbReference type="ARBA" id="ARBA00011899"/>
    </source>
</evidence>
<dbReference type="OrthoDB" id="10264777at2759"/>
<evidence type="ECO:0000313" key="14">
    <source>
        <dbReference type="Proteomes" id="UP000235965"/>
    </source>
</evidence>
<evidence type="ECO:0000256" key="8">
    <source>
        <dbReference type="PIRNR" id="PIRNR038994"/>
    </source>
</evidence>
<keyword evidence="14" id="KW-1185">Reference proteome</keyword>
<dbReference type="GO" id="GO:0046872">
    <property type="term" value="F:metal ion binding"/>
    <property type="evidence" value="ECO:0007669"/>
    <property type="project" value="UniProtKB-KW"/>
</dbReference>
<dbReference type="SUPFAM" id="SSF51556">
    <property type="entry name" value="Metallo-dependent hydrolases"/>
    <property type="match status" value="1"/>
</dbReference>
<dbReference type="FunFam" id="3.20.20.140:FF:000023">
    <property type="entry name" value="N-acetylglucosamine-6-phosphate deacetylase"/>
    <property type="match status" value="1"/>
</dbReference>
<organism evidence="13 14">
    <name type="scientific">Cryptotermes secundus</name>
    <dbReference type="NCBI Taxonomy" id="105785"/>
    <lineage>
        <taxon>Eukaryota</taxon>
        <taxon>Metazoa</taxon>
        <taxon>Ecdysozoa</taxon>
        <taxon>Arthropoda</taxon>
        <taxon>Hexapoda</taxon>
        <taxon>Insecta</taxon>
        <taxon>Pterygota</taxon>
        <taxon>Neoptera</taxon>
        <taxon>Polyneoptera</taxon>
        <taxon>Dictyoptera</taxon>
        <taxon>Blattodea</taxon>
        <taxon>Blattoidea</taxon>
        <taxon>Termitoidae</taxon>
        <taxon>Kalotermitidae</taxon>
        <taxon>Cryptotermitinae</taxon>
        <taxon>Cryptotermes</taxon>
    </lineage>
</organism>
<dbReference type="InterPro" id="IPR006680">
    <property type="entry name" value="Amidohydro-rel"/>
</dbReference>
<dbReference type="InterPro" id="IPR011059">
    <property type="entry name" value="Metal-dep_hydrolase_composite"/>
</dbReference>
<dbReference type="FunCoup" id="A0A2J7PFK9">
    <property type="interactions" value="204"/>
</dbReference>
<evidence type="ECO:0000256" key="1">
    <source>
        <dbReference type="ARBA" id="ARBA00010716"/>
    </source>
</evidence>
<evidence type="ECO:0000256" key="3">
    <source>
        <dbReference type="ARBA" id="ARBA00018029"/>
    </source>
</evidence>
<dbReference type="NCBIfam" id="TIGR00221">
    <property type="entry name" value="nagA"/>
    <property type="match status" value="1"/>
</dbReference>
<dbReference type="GO" id="GO:0006046">
    <property type="term" value="P:N-acetylglucosamine catabolic process"/>
    <property type="evidence" value="ECO:0007669"/>
    <property type="project" value="TreeGrafter"/>
</dbReference>
<keyword evidence="4 11" id="KW-0479">Metal-binding</keyword>
<dbReference type="CDD" id="cd00854">
    <property type="entry name" value="NagA"/>
    <property type="match status" value="1"/>
</dbReference>
<feature type="binding site" evidence="10">
    <location>
        <position position="253"/>
    </location>
    <ligand>
        <name>substrate</name>
    </ligand>
</feature>
<evidence type="ECO:0000256" key="9">
    <source>
        <dbReference type="PIRSR" id="PIRSR038994-1"/>
    </source>
</evidence>
<name>A0A2J7PFK9_9NEOP</name>
<reference evidence="13 14" key="1">
    <citation type="submission" date="2017-12" db="EMBL/GenBank/DDBJ databases">
        <title>Hemimetabolous genomes reveal molecular basis of termite eusociality.</title>
        <authorList>
            <person name="Harrison M.C."/>
            <person name="Jongepier E."/>
            <person name="Robertson H.M."/>
            <person name="Arning N."/>
            <person name="Bitard-Feildel T."/>
            <person name="Chao H."/>
            <person name="Childers C.P."/>
            <person name="Dinh H."/>
            <person name="Doddapaneni H."/>
            <person name="Dugan S."/>
            <person name="Gowin J."/>
            <person name="Greiner C."/>
            <person name="Han Y."/>
            <person name="Hu H."/>
            <person name="Hughes D.S.T."/>
            <person name="Huylmans A.-K."/>
            <person name="Kemena C."/>
            <person name="Kremer L.P.M."/>
            <person name="Lee S.L."/>
            <person name="Lopez-Ezquerra A."/>
            <person name="Mallet L."/>
            <person name="Monroy-Kuhn J.M."/>
            <person name="Moser A."/>
            <person name="Murali S.C."/>
            <person name="Muzny D.M."/>
            <person name="Otani S."/>
            <person name="Piulachs M.-D."/>
            <person name="Poelchau M."/>
            <person name="Qu J."/>
            <person name="Schaub F."/>
            <person name="Wada-Katsumata A."/>
            <person name="Worley K.C."/>
            <person name="Xie Q."/>
            <person name="Ylla G."/>
            <person name="Poulsen M."/>
            <person name="Gibbs R.A."/>
            <person name="Schal C."/>
            <person name="Richards S."/>
            <person name="Belles X."/>
            <person name="Korb J."/>
            <person name="Bornberg-Bauer E."/>
        </authorList>
    </citation>
    <scope>NUCLEOTIDE SEQUENCE [LARGE SCALE GENOMIC DNA]</scope>
    <source>
        <tissue evidence="13">Whole body</tissue>
    </source>
</reference>
<evidence type="ECO:0000256" key="7">
    <source>
        <dbReference type="ARBA" id="ARBA00047647"/>
    </source>
</evidence>
<dbReference type="InParanoid" id="A0A2J7PFK9"/>
<evidence type="ECO:0000313" key="13">
    <source>
        <dbReference type="EMBL" id="PNF15120.1"/>
    </source>
</evidence>
<feature type="binding site" evidence="11">
    <location>
        <position position="154"/>
    </location>
    <ligand>
        <name>Zn(2+)</name>
        <dbReference type="ChEBI" id="CHEBI:29105"/>
    </ligand>
</feature>
<dbReference type="AlphaFoldDB" id="A0A2J7PFK9"/>
<dbReference type="STRING" id="105785.A0A2J7PFK9"/>
<dbReference type="InterPro" id="IPR032466">
    <property type="entry name" value="Metal_Hydrolase"/>
</dbReference>
<gene>
    <name evidence="13" type="ORF">B7P43_G15568</name>
</gene>
<dbReference type="PANTHER" id="PTHR11113:SF14">
    <property type="entry name" value="N-ACETYLGLUCOSAMINE-6-PHOSPHATE DEACETYLASE"/>
    <property type="match status" value="1"/>
</dbReference>
<proteinExistence type="inferred from homology"/>
<feature type="binding site" evidence="11">
    <location>
        <position position="242"/>
    </location>
    <ligand>
        <name>Zn(2+)</name>
        <dbReference type="ChEBI" id="CHEBI:29105"/>
    </ligand>
</feature>
<feature type="binding site" evidence="10">
    <location>
        <begin position="245"/>
        <end position="246"/>
    </location>
    <ligand>
        <name>substrate</name>
    </ligand>
</feature>
<feature type="binding site" evidence="10">
    <location>
        <position position="165"/>
    </location>
    <ligand>
        <name>substrate</name>
    </ligand>
</feature>
<dbReference type="GO" id="GO:0008448">
    <property type="term" value="F:N-acetylglucosamine-6-phosphate deacetylase activity"/>
    <property type="evidence" value="ECO:0007669"/>
    <property type="project" value="UniProtKB-UniRule"/>
</dbReference>
<dbReference type="PANTHER" id="PTHR11113">
    <property type="entry name" value="N-ACETYLGLUCOSAMINE-6-PHOSPHATE DEACETYLASE"/>
    <property type="match status" value="1"/>
</dbReference>
<feature type="domain" description="Amidohydrolase-related" evidence="12">
    <location>
        <begin position="73"/>
        <end position="409"/>
    </location>
</feature>
<dbReference type="GO" id="GO:0106279">
    <property type="term" value="P:negative regulation of UDP-N-acetylglucosamine biosynthetic process"/>
    <property type="evidence" value="ECO:0007669"/>
    <property type="project" value="UniProtKB-ARBA"/>
</dbReference>
<protein>
    <recommendedName>
        <fullName evidence="3 8">N-acetylglucosamine-6-phosphate deacetylase</fullName>
        <ecNumber evidence="2 8">3.5.1.25</ecNumber>
    </recommendedName>
</protein>
<comment type="cofactor">
    <cofactor evidence="11">
        <name>a divalent metal cation</name>
        <dbReference type="ChEBI" id="CHEBI:60240"/>
    </cofactor>
    <text evidence="11">Binds 1 divalent metal cation per subunit.</text>
</comment>
<dbReference type="Pfam" id="PF01979">
    <property type="entry name" value="Amidohydro_1"/>
    <property type="match status" value="1"/>
</dbReference>
<evidence type="ECO:0000256" key="5">
    <source>
        <dbReference type="ARBA" id="ARBA00022801"/>
    </source>
</evidence>
<evidence type="ECO:0000256" key="6">
    <source>
        <dbReference type="ARBA" id="ARBA00023277"/>
    </source>
</evidence>
<feature type="active site" description="Proton donor/acceptor" evidence="9">
    <location>
        <position position="304"/>
    </location>
</feature>
<dbReference type="GO" id="GO:0019262">
    <property type="term" value="P:N-acetylneuraminate catabolic process"/>
    <property type="evidence" value="ECO:0007669"/>
    <property type="project" value="UniProtKB-ARBA"/>
</dbReference>
<dbReference type="EC" id="3.5.1.25" evidence="2 8"/>
<dbReference type="Gene3D" id="2.30.40.10">
    <property type="entry name" value="Urease, subunit C, domain 1"/>
    <property type="match status" value="1"/>
</dbReference>
<evidence type="ECO:0000256" key="11">
    <source>
        <dbReference type="PIRSR" id="PIRSR038994-3"/>
    </source>
</evidence>
<keyword evidence="5 8" id="KW-0378">Hydrolase</keyword>
<evidence type="ECO:0000259" key="12">
    <source>
        <dbReference type="Pfam" id="PF01979"/>
    </source>
</evidence>
<dbReference type="SUPFAM" id="SSF51338">
    <property type="entry name" value="Composite domain of metallo-dependent hydrolases"/>
    <property type="match status" value="1"/>
</dbReference>
<evidence type="ECO:0000256" key="10">
    <source>
        <dbReference type="PIRSR" id="PIRSR038994-2"/>
    </source>
</evidence>
<sequence>MDISRNTVDKISKSVVNFHNKLLQFRKCQILRDHAVITEDLWVRNGKIVDPEKVFFDEKITADVQIDCKGALVAPGFIDLQINGGFGIDFSYNNHDVEAGVQKVAKGLLAHGVTAFCPTLVTSPPYVYLKQVLPLLKIRPGGPEGAAILGAHLEGPFINVNKKGAHPAQYIQDMDRGLDSLQDVYGSIENVRIVTLAPELNNAVDIIEELTKRGITVSLGHSLADLSEGERGIQHGATLITHLFNAMPAFHHRDPGLVGLLGSDLINDGHSVFYGIISDGIHTHPAALRIAHSTHPDGLVLVTDAISALGLEEGTHQLGQLAIEVKGGRALVAGTETLCGSIANMNQCIQFFMKAVSCSVVTALEAATLHPAQAVGIHDRKGTLSFGADADFVFLGEDLKVWSTWIAGECVYQDTESPHPTLRLI</sequence>
<dbReference type="PIRSF" id="PIRSF038994">
    <property type="entry name" value="NagA"/>
    <property type="match status" value="1"/>
</dbReference>
<accession>A0A2J7PFK9</accession>
<feature type="binding site" evidence="11">
    <location>
        <position position="221"/>
    </location>
    <ligand>
        <name>Zn(2+)</name>
        <dbReference type="ChEBI" id="CHEBI:29105"/>
    </ligand>
</feature>
<dbReference type="EMBL" id="NEVH01025655">
    <property type="protein sequence ID" value="PNF15120.1"/>
    <property type="molecule type" value="Genomic_DNA"/>
</dbReference>
<dbReference type="Proteomes" id="UP000235965">
    <property type="component" value="Unassembled WGS sequence"/>
</dbReference>
<evidence type="ECO:0000256" key="4">
    <source>
        <dbReference type="ARBA" id="ARBA00022723"/>
    </source>
</evidence>
<dbReference type="Gene3D" id="3.20.20.140">
    <property type="entry name" value="Metal-dependent hydrolases"/>
    <property type="match status" value="1"/>
</dbReference>